<gene>
    <name evidence="2" type="ORF">GCM10011390_44110</name>
</gene>
<evidence type="ECO:0000313" key="2">
    <source>
        <dbReference type="EMBL" id="GGE20032.1"/>
    </source>
</evidence>
<dbReference type="SUPFAM" id="SSF50199">
    <property type="entry name" value="Staphylococcal nuclease"/>
    <property type="match status" value="1"/>
</dbReference>
<dbReference type="AlphaFoldDB" id="A0A917EAT7"/>
<evidence type="ECO:0000259" key="1">
    <source>
        <dbReference type="PROSITE" id="PS50830"/>
    </source>
</evidence>
<organism evidence="2 3">
    <name type="scientific">Aureimonas endophytica</name>
    <dbReference type="NCBI Taxonomy" id="2027858"/>
    <lineage>
        <taxon>Bacteria</taxon>
        <taxon>Pseudomonadati</taxon>
        <taxon>Pseudomonadota</taxon>
        <taxon>Alphaproteobacteria</taxon>
        <taxon>Hyphomicrobiales</taxon>
        <taxon>Aurantimonadaceae</taxon>
        <taxon>Aureimonas</taxon>
    </lineage>
</organism>
<evidence type="ECO:0000313" key="3">
    <source>
        <dbReference type="Proteomes" id="UP000644699"/>
    </source>
</evidence>
<reference evidence="2" key="2">
    <citation type="submission" date="2020-09" db="EMBL/GenBank/DDBJ databases">
        <authorList>
            <person name="Sun Q."/>
            <person name="Zhou Y."/>
        </authorList>
    </citation>
    <scope>NUCLEOTIDE SEQUENCE</scope>
    <source>
        <strain evidence="2">CGMCC 1.15367</strain>
    </source>
</reference>
<protein>
    <recommendedName>
        <fullName evidence="1">TNase-like domain-containing protein</fullName>
    </recommendedName>
</protein>
<keyword evidence="3" id="KW-1185">Reference proteome</keyword>
<dbReference type="Proteomes" id="UP000644699">
    <property type="component" value="Unassembled WGS sequence"/>
</dbReference>
<dbReference type="RefSeq" id="WP_188912384.1">
    <property type="nucleotide sequence ID" value="NZ_BMIQ01000009.1"/>
</dbReference>
<dbReference type="EMBL" id="BMIQ01000009">
    <property type="protein sequence ID" value="GGE20032.1"/>
    <property type="molecule type" value="Genomic_DNA"/>
</dbReference>
<reference evidence="2" key="1">
    <citation type="journal article" date="2014" name="Int. J. Syst. Evol. Microbiol.">
        <title>Complete genome sequence of Corynebacterium casei LMG S-19264T (=DSM 44701T), isolated from a smear-ripened cheese.</title>
        <authorList>
            <consortium name="US DOE Joint Genome Institute (JGI-PGF)"/>
            <person name="Walter F."/>
            <person name="Albersmeier A."/>
            <person name="Kalinowski J."/>
            <person name="Ruckert C."/>
        </authorList>
    </citation>
    <scope>NUCLEOTIDE SEQUENCE</scope>
    <source>
        <strain evidence="2">CGMCC 1.15367</strain>
    </source>
</reference>
<accession>A0A917EAT7</accession>
<dbReference type="Gene3D" id="2.40.50.90">
    <property type="match status" value="1"/>
</dbReference>
<comment type="caution">
    <text evidence="2">The sequence shown here is derived from an EMBL/GenBank/DDBJ whole genome shotgun (WGS) entry which is preliminary data.</text>
</comment>
<dbReference type="PROSITE" id="PS50830">
    <property type="entry name" value="TNASE_3"/>
    <property type="match status" value="1"/>
</dbReference>
<dbReference type="SMART" id="SM00318">
    <property type="entry name" value="SNc"/>
    <property type="match status" value="1"/>
</dbReference>
<dbReference type="InterPro" id="IPR035437">
    <property type="entry name" value="SNase_OB-fold_sf"/>
</dbReference>
<proteinExistence type="predicted"/>
<feature type="domain" description="TNase-like" evidence="1">
    <location>
        <begin position="7"/>
        <end position="195"/>
    </location>
</feature>
<sequence>MPYRLVKGRYRVVNYAPDGDTIRFEPDDREALGDLLGSARFNLRGHVPLRLEGIDALESHYSPPSGGGALSQPMPLARGATDFLLNFVGIHEVVWTAERRSIASATDGAKGHILTRSVDKYGRVIAFAFAGDANEEDGDDVFLDQEGLARSYNQAALAEGLVYPTFYWGLFADLRTVLADAAATARRQRKGVFAQDVTQTGVRVNSLSSITDDAVILPKLFRRLSDFLVATGSVKDFHTAMEANREPVLDLTTSNFTHFDTFIEQDGDVVRMTRLLEDIVFDPMPTRETASLGTMLEMATHESNALGKFAASDDGGPE</sequence>
<dbReference type="InterPro" id="IPR016071">
    <property type="entry name" value="Staphylococal_nuclease_OB-fold"/>
</dbReference>
<name>A0A917EAT7_9HYPH</name>